<protein>
    <submittedName>
        <fullName evidence="2">Methyltransferase family protein</fullName>
    </submittedName>
</protein>
<name>A0A495JUG1_9ACTN</name>
<gene>
    <name evidence="2" type="ORF">BDK92_7065</name>
</gene>
<dbReference type="GO" id="GO:0008168">
    <property type="term" value="F:methyltransferase activity"/>
    <property type="evidence" value="ECO:0007669"/>
    <property type="project" value="UniProtKB-KW"/>
</dbReference>
<proteinExistence type="predicted"/>
<organism evidence="2 3">
    <name type="scientific">Micromonospora pisi</name>
    <dbReference type="NCBI Taxonomy" id="589240"/>
    <lineage>
        <taxon>Bacteria</taxon>
        <taxon>Bacillati</taxon>
        <taxon>Actinomycetota</taxon>
        <taxon>Actinomycetes</taxon>
        <taxon>Micromonosporales</taxon>
        <taxon>Micromonosporaceae</taxon>
        <taxon>Micromonospora</taxon>
    </lineage>
</organism>
<keyword evidence="3" id="KW-1185">Reference proteome</keyword>
<dbReference type="Gene3D" id="3.40.50.150">
    <property type="entry name" value="Vaccinia Virus protein VP39"/>
    <property type="match status" value="1"/>
</dbReference>
<dbReference type="InterPro" id="IPR041698">
    <property type="entry name" value="Methyltransf_25"/>
</dbReference>
<dbReference type="Proteomes" id="UP000277671">
    <property type="component" value="Unassembled WGS sequence"/>
</dbReference>
<accession>A0A495JUG1</accession>
<feature type="domain" description="Methyltransferase" evidence="1">
    <location>
        <begin position="46"/>
        <end position="136"/>
    </location>
</feature>
<evidence type="ECO:0000313" key="2">
    <source>
        <dbReference type="EMBL" id="RKR92623.1"/>
    </source>
</evidence>
<keyword evidence="2" id="KW-0489">Methyltransferase</keyword>
<comment type="caution">
    <text evidence="2">The sequence shown here is derived from an EMBL/GenBank/DDBJ whole genome shotgun (WGS) entry which is preliminary data.</text>
</comment>
<sequence length="269" mass="28724">MLSAEIAEYYRRGGERDRLAEGQGRLEFLRTWDVLTRVLPDPPAEILDVGGATGVYAGPLADAGYRVHVVDPVPEHVAAAATRPGVTAALGDARSLSEADASVDAVLLLGPLYHLLERKQRVSAWREAGRVVRPGGVVVAALISRYASLLDGFVHGFFDDPGFRPLVEHVLSGGVHLGGVRRDATPERTWFTSAYFHHPAEVAAEVTDAGLVVERVVAVEGPVWQVGSGLDGILADPDRTALLLEMLRRVESEPSLLGASSHLLAVAHG</sequence>
<dbReference type="InterPro" id="IPR029063">
    <property type="entry name" value="SAM-dependent_MTases_sf"/>
</dbReference>
<dbReference type="Pfam" id="PF13649">
    <property type="entry name" value="Methyltransf_25"/>
    <property type="match status" value="1"/>
</dbReference>
<keyword evidence="2" id="KW-0808">Transferase</keyword>
<evidence type="ECO:0000313" key="3">
    <source>
        <dbReference type="Proteomes" id="UP000277671"/>
    </source>
</evidence>
<dbReference type="AlphaFoldDB" id="A0A495JUG1"/>
<evidence type="ECO:0000259" key="1">
    <source>
        <dbReference type="Pfam" id="PF13649"/>
    </source>
</evidence>
<dbReference type="OrthoDB" id="9810615at2"/>
<dbReference type="GO" id="GO:0032259">
    <property type="term" value="P:methylation"/>
    <property type="evidence" value="ECO:0007669"/>
    <property type="project" value="UniProtKB-KW"/>
</dbReference>
<dbReference type="EMBL" id="RBKT01000001">
    <property type="protein sequence ID" value="RKR92623.1"/>
    <property type="molecule type" value="Genomic_DNA"/>
</dbReference>
<dbReference type="RefSeq" id="WP_121160585.1">
    <property type="nucleotide sequence ID" value="NZ_RBKT01000001.1"/>
</dbReference>
<reference evidence="2 3" key="1">
    <citation type="submission" date="2018-10" db="EMBL/GenBank/DDBJ databases">
        <title>Sequencing the genomes of 1000 actinobacteria strains.</title>
        <authorList>
            <person name="Klenk H.-P."/>
        </authorList>
    </citation>
    <scope>NUCLEOTIDE SEQUENCE [LARGE SCALE GENOMIC DNA]</scope>
    <source>
        <strain evidence="2 3">DSM 45175</strain>
    </source>
</reference>
<dbReference type="SUPFAM" id="SSF53335">
    <property type="entry name" value="S-adenosyl-L-methionine-dependent methyltransferases"/>
    <property type="match status" value="1"/>
</dbReference>